<dbReference type="Proteomes" id="UP000053235">
    <property type="component" value="Unassembled WGS sequence"/>
</dbReference>
<evidence type="ECO:0000256" key="4">
    <source>
        <dbReference type="ARBA" id="ARBA00023277"/>
    </source>
</evidence>
<dbReference type="Pfam" id="PF00150">
    <property type="entry name" value="Cellulase"/>
    <property type="match status" value="1"/>
</dbReference>
<dbReference type="PANTHER" id="PTHR31297:SF41">
    <property type="entry name" value="ENDOGLUCANASE, PUTATIVE (AFU_ORTHOLOGUE AFUA_5G01830)-RELATED"/>
    <property type="match status" value="1"/>
</dbReference>
<dbReference type="EMBL" id="CXWD01000003">
    <property type="protein sequence ID" value="CTQ65700.1"/>
    <property type="molecule type" value="Genomic_DNA"/>
</dbReference>
<dbReference type="STRING" id="388408.LAX5112_00725"/>
<name>A0A0M6ZUF0_9HYPH</name>
<dbReference type="EC" id="3.2.1.4" evidence="10"/>
<dbReference type="GO" id="GO:0009986">
    <property type="term" value="C:cell surface"/>
    <property type="evidence" value="ECO:0007669"/>
    <property type="project" value="TreeGrafter"/>
</dbReference>
<proteinExistence type="inferred from homology"/>
<evidence type="ECO:0000313" key="10">
    <source>
        <dbReference type="EMBL" id="CTQ65700.1"/>
    </source>
</evidence>
<evidence type="ECO:0000256" key="5">
    <source>
        <dbReference type="ARBA" id="ARBA00023295"/>
    </source>
</evidence>
<evidence type="ECO:0000256" key="7">
    <source>
        <dbReference type="RuleBase" id="RU361153"/>
    </source>
</evidence>
<gene>
    <name evidence="10" type="primary">cel-3</name>
    <name evidence="10" type="ORF">LAX5112_00725</name>
</gene>
<organism evidence="10 11">
    <name type="scientific">Roseibium alexandrii</name>
    <dbReference type="NCBI Taxonomy" id="388408"/>
    <lineage>
        <taxon>Bacteria</taxon>
        <taxon>Pseudomonadati</taxon>
        <taxon>Pseudomonadota</taxon>
        <taxon>Alphaproteobacteria</taxon>
        <taxon>Hyphomicrobiales</taxon>
        <taxon>Stappiaceae</taxon>
        <taxon>Roseibium</taxon>
    </lineage>
</organism>
<dbReference type="GO" id="GO:0005576">
    <property type="term" value="C:extracellular region"/>
    <property type="evidence" value="ECO:0007669"/>
    <property type="project" value="TreeGrafter"/>
</dbReference>
<sequence>MWVRTLAKLILPTCLAMTAWGGAHASPQNADHCFTAQTFPAFENPALLATMARGVNLPNWDADDIFYRPDLSTIRRLYESGFTHIRLPVFHETFNTGDWGSEDLSKYSNELSAMLENLLANGFTVTVDLHPDGTFNHVYRTAPEEGYRRLEDSWRHLSSVLDGTSPAEVALEFLNEPDTSPEIWEDHTGRLSRKLREWLPDHTFVVGPHGPMRHESLANFPPLTDGNTVYAIHFYDPFLFTHQGAEWHPPDDTARLATGIPFPTKENDARIRALVSRLQAEGHEQAAEEIRRIFEEPWTEKDVQNAFSTIENWSQKHGLPVVINEFGVLSYDAPRNDRLHWLQTVTKEAEARCIGWTHWDYSDGFGIVDPMSQALDNEAINALFDRPVSAGAN</sequence>
<keyword evidence="6" id="KW-0624">Polysaccharide degradation</keyword>
<dbReference type="AlphaFoldDB" id="A0A0M6ZUF0"/>
<keyword evidence="2 7" id="KW-0378">Hydrolase</keyword>
<evidence type="ECO:0000256" key="6">
    <source>
        <dbReference type="ARBA" id="ARBA00023326"/>
    </source>
</evidence>
<reference evidence="11" key="1">
    <citation type="submission" date="2015-07" db="EMBL/GenBank/DDBJ databases">
        <authorList>
            <person name="Rodrigo-Torres Lidia"/>
            <person name="Arahal R.David."/>
        </authorList>
    </citation>
    <scope>NUCLEOTIDE SEQUENCE [LARGE SCALE GENOMIC DNA]</scope>
    <source>
        <strain evidence="11">CECT 5112</strain>
    </source>
</reference>
<dbReference type="GO" id="GO:0008422">
    <property type="term" value="F:beta-glucosidase activity"/>
    <property type="evidence" value="ECO:0007669"/>
    <property type="project" value="TreeGrafter"/>
</dbReference>
<accession>A0A0M6ZUF0</accession>
<dbReference type="GO" id="GO:0008810">
    <property type="term" value="F:cellulase activity"/>
    <property type="evidence" value="ECO:0007669"/>
    <property type="project" value="UniProtKB-EC"/>
</dbReference>
<keyword evidence="3" id="KW-0136">Cellulose degradation</keyword>
<keyword evidence="5 7" id="KW-0326">Glycosidase</keyword>
<evidence type="ECO:0000313" key="11">
    <source>
        <dbReference type="Proteomes" id="UP000053235"/>
    </source>
</evidence>
<keyword evidence="4" id="KW-0119">Carbohydrate metabolism</keyword>
<evidence type="ECO:0000256" key="8">
    <source>
        <dbReference type="SAM" id="SignalP"/>
    </source>
</evidence>
<dbReference type="Gene3D" id="3.20.20.80">
    <property type="entry name" value="Glycosidases"/>
    <property type="match status" value="1"/>
</dbReference>
<dbReference type="PANTHER" id="PTHR31297">
    <property type="entry name" value="GLUCAN ENDO-1,6-BETA-GLUCOSIDASE B"/>
    <property type="match status" value="1"/>
</dbReference>
<dbReference type="InterPro" id="IPR050386">
    <property type="entry name" value="Glycosyl_hydrolase_5"/>
</dbReference>
<dbReference type="SUPFAM" id="SSF51445">
    <property type="entry name" value="(Trans)glycosidases"/>
    <property type="match status" value="1"/>
</dbReference>
<dbReference type="InterPro" id="IPR017853">
    <property type="entry name" value="GH"/>
</dbReference>
<protein>
    <submittedName>
        <fullName evidence="10">Endoglucanase 3</fullName>
        <ecNumber evidence="10">3.2.1.4</ecNumber>
    </submittedName>
</protein>
<feature type="chain" id="PRO_5005808968" evidence="8">
    <location>
        <begin position="26"/>
        <end position="393"/>
    </location>
</feature>
<keyword evidence="11" id="KW-1185">Reference proteome</keyword>
<dbReference type="OrthoDB" id="9800955at2"/>
<dbReference type="InterPro" id="IPR001547">
    <property type="entry name" value="Glyco_hydro_5"/>
</dbReference>
<evidence type="ECO:0000256" key="1">
    <source>
        <dbReference type="ARBA" id="ARBA00005641"/>
    </source>
</evidence>
<dbReference type="RefSeq" id="WP_055670659.1">
    <property type="nucleotide sequence ID" value="NZ_CXWD01000003.1"/>
</dbReference>
<evidence type="ECO:0000256" key="3">
    <source>
        <dbReference type="ARBA" id="ARBA00023001"/>
    </source>
</evidence>
<feature type="signal peptide" evidence="8">
    <location>
        <begin position="1"/>
        <end position="25"/>
    </location>
</feature>
<comment type="similarity">
    <text evidence="1 7">Belongs to the glycosyl hydrolase 5 (cellulase A) family.</text>
</comment>
<evidence type="ECO:0000256" key="2">
    <source>
        <dbReference type="ARBA" id="ARBA00022801"/>
    </source>
</evidence>
<dbReference type="GO" id="GO:0030245">
    <property type="term" value="P:cellulose catabolic process"/>
    <property type="evidence" value="ECO:0007669"/>
    <property type="project" value="UniProtKB-KW"/>
</dbReference>
<feature type="domain" description="Glycoside hydrolase family 5" evidence="9">
    <location>
        <begin position="69"/>
        <end position="361"/>
    </location>
</feature>
<evidence type="ECO:0000259" key="9">
    <source>
        <dbReference type="Pfam" id="PF00150"/>
    </source>
</evidence>
<keyword evidence="8" id="KW-0732">Signal</keyword>